<dbReference type="Proteomes" id="UP000729733">
    <property type="component" value="Unassembled WGS sequence"/>
</dbReference>
<dbReference type="Pfam" id="PF06799">
    <property type="entry name" value="CGLD27-like"/>
    <property type="match status" value="1"/>
</dbReference>
<dbReference type="AlphaFoldDB" id="A0A964BNC5"/>
<comment type="caution">
    <text evidence="2">The sequence shown here is derived from an EMBL/GenBank/DDBJ whole genome shotgun (WGS) entry which is preliminary data.</text>
</comment>
<keyword evidence="1" id="KW-0812">Transmembrane</keyword>
<evidence type="ECO:0000256" key="1">
    <source>
        <dbReference type="SAM" id="Phobius"/>
    </source>
</evidence>
<feature type="transmembrane region" description="Helical" evidence="1">
    <location>
        <begin position="44"/>
        <end position="64"/>
    </location>
</feature>
<accession>A0A964BNC5</accession>
<gene>
    <name evidence="2" type="ORF">I4641_02195</name>
</gene>
<dbReference type="EMBL" id="JADWDC010000003">
    <property type="protein sequence ID" value="MCC0175791.1"/>
    <property type="molecule type" value="Genomic_DNA"/>
</dbReference>
<name>A0A964BNC5_9CYAN</name>
<dbReference type="RefSeq" id="WP_229638789.1">
    <property type="nucleotide sequence ID" value="NZ_JADWDC010000003.1"/>
</dbReference>
<protein>
    <submittedName>
        <fullName evidence="2">CGLD27 family protein</fullName>
    </submittedName>
</protein>
<dbReference type="InterPro" id="IPR009631">
    <property type="entry name" value="CGLD27-like"/>
</dbReference>
<reference evidence="2" key="1">
    <citation type="journal article" date="2021" name="Antonie Van Leeuwenhoek">
        <title>Draft genome and description of Waterburya agarophytonicola gen. nov. sp. nov. (Pleurocapsales, Cyanobacteria): a seaweed symbiont.</title>
        <authorList>
            <person name="Bonthond G."/>
            <person name="Shalygin S."/>
            <person name="Bayer T."/>
            <person name="Weinberger F."/>
        </authorList>
    </citation>
    <scope>NUCLEOTIDE SEQUENCE</scope>
    <source>
        <strain evidence="2">KI4</strain>
    </source>
</reference>
<keyword evidence="1" id="KW-1133">Transmembrane helix</keyword>
<dbReference type="PANTHER" id="PTHR34214:SF3">
    <property type="entry name" value="PROTEIN CONSERVED IN THE GREEN LINEAGE AND DIATOMS 27, CHLOROPLASTIC"/>
    <property type="match status" value="1"/>
</dbReference>
<proteinExistence type="predicted"/>
<evidence type="ECO:0000313" key="2">
    <source>
        <dbReference type="EMBL" id="MCC0175791.1"/>
    </source>
</evidence>
<feature type="transmembrane region" description="Helical" evidence="1">
    <location>
        <begin position="149"/>
        <end position="166"/>
    </location>
</feature>
<sequence length="167" mass="19404">MNKSTINFCPVPIEQQPINEYEKLKESWLFDWGTLAIGQYSQKIAWVCFWSAILVIPLAMSVFVPQHDWFHGFLSSLVGICLLTGIFISRIYLGWQYIKDRLKSDRIFYEESGWYDGQTWIKPTGMLNRDRLVASYEIEPILARFHKTYGLLGMAISLSSLIWLIIG</sequence>
<feature type="transmembrane region" description="Helical" evidence="1">
    <location>
        <begin position="70"/>
        <end position="93"/>
    </location>
</feature>
<keyword evidence="3" id="KW-1185">Reference proteome</keyword>
<evidence type="ECO:0000313" key="3">
    <source>
        <dbReference type="Proteomes" id="UP000729733"/>
    </source>
</evidence>
<dbReference type="PANTHER" id="PTHR34214">
    <property type="match status" value="1"/>
</dbReference>
<organism evidence="2 3">
    <name type="scientific">Waterburya agarophytonicola KI4</name>
    <dbReference type="NCBI Taxonomy" id="2874699"/>
    <lineage>
        <taxon>Bacteria</taxon>
        <taxon>Bacillati</taxon>
        <taxon>Cyanobacteriota</taxon>
        <taxon>Cyanophyceae</taxon>
        <taxon>Pleurocapsales</taxon>
        <taxon>Hyellaceae</taxon>
        <taxon>Waterburya</taxon>
        <taxon>Waterburya agarophytonicola</taxon>
    </lineage>
</organism>
<keyword evidence="1" id="KW-0472">Membrane</keyword>